<evidence type="ECO:0000256" key="3">
    <source>
        <dbReference type="ARBA" id="ARBA00022801"/>
    </source>
</evidence>
<keyword evidence="5 6" id="KW-0067">ATP-binding</keyword>
<dbReference type="AlphaFoldDB" id="A0A179SWU8"/>
<name>A0A179SWU8_9BACI</name>
<dbReference type="SUPFAM" id="SSF53098">
    <property type="entry name" value="Ribonuclease H-like"/>
    <property type="match status" value="1"/>
</dbReference>
<dbReference type="GO" id="GO:0003678">
    <property type="term" value="F:DNA helicase activity"/>
    <property type="evidence" value="ECO:0007669"/>
    <property type="project" value="TreeGrafter"/>
</dbReference>
<proteinExistence type="inferred from homology"/>
<keyword evidence="3 6" id="KW-0378">Hydrolase</keyword>
<comment type="function">
    <text evidence="6 7">3'-5' exonuclease.</text>
</comment>
<dbReference type="STRING" id="152268.A6K24_21540"/>
<dbReference type="Pfam" id="PF00929">
    <property type="entry name" value="RNase_T"/>
    <property type="match status" value="1"/>
</dbReference>
<dbReference type="PANTHER" id="PTHR11472">
    <property type="entry name" value="DNA REPAIR DEAD HELICASE RAD3/XP-D SUBFAMILY MEMBER"/>
    <property type="match status" value="1"/>
</dbReference>
<dbReference type="Gene3D" id="3.30.420.10">
    <property type="entry name" value="Ribonuclease H-like superfamily/Ribonuclease H"/>
    <property type="match status" value="1"/>
</dbReference>
<gene>
    <name evidence="6 7" type="primary">dinG</name>
    <name evidence="10" type="ORF">A6K24_21540</name>
</gene>
<dbReference type="GO" id="GO:0003887">
    <property type="term" value="F:DNA-directed DNA polymerase activity"/>
    <property type="evidence" value="ECO:0007669"/>
    <property type="project" value="InterPro"/>
</dbReference>
<evidence type="ECO:0000256" key="1">
    <source>
        <dbReference type="ARBA" id="ARBA00022722"/>
    </source>
</evidence>
<dbReference type="EC" id="3.1.-.-" evidence="6 7"/>
<keyword evidence="1 6" id="KW-0540">Nuclease</keyword>
<evidence type="ECO:0000256" key="2">
    <source>
        <dbReference type="ARBA" id="ARBA00022741"/>
    </source>
</evidence>
<dbReference type="NCBIfam" id="TIGR01407">
    <property type="entry name" value="dinG_rel"/>
    <property type="match status" value="1"/>
</dbReference>
<dbReference type="FunFam" id="3.30.420.10:FF:000045">
    <property type="entry name" value="3'-5' exonuclease DinG"/>
    <property type="match status" value="1"/>
</dbReference>
<dbReference type="Gene3D" id="3.40.50.300">
    <property type="entry name" value="P-loop containing nucleotide triphosphate hydrolases"/>
    <property type="match status" value="2"/>
</dbReference>
<dbReference type="SMART" id="SM00491">
    <property type="entry name" value="HELICc2"/>
    <property type="match status" value="1"/>
</dbReference>
<dbReference type="Proteomes" id="UP000078534">
    <property type="component" value="Unassembled WGS sequence"/>
</dbReference>
<evidence type="ECO:0000256" key="4">
    <source>
        <dbReference type="ARBA" id="ARBA00022839"/>
    </source>
</evidence>
<dbReference type="SMART" id="SM00479">
    <property type="entry name" value="EXOIII"/>
    <property type="match status" value="1"/>
</dbReference>
<evidence type="ECO:0000313" key="11">
    <source>
        <dbReference type="Proteomes" id="UP000078534"/>
    </source>
</evidence>
<dbReference type="InterPro" id="IPR014013">
    <property type="entry name" value="Helic_SF1/SF2_ATP-bd_DinG/Rad3"/>
</dbReference>
<evidence type="ECO:0000313" key="10">
    <source>
        <dbReference type="EMBL" id="OAS86306.1"/>
    </source>
</evidence>
<dbReference type="CDD" id="cd06127">
    <property type="entry name" value="DEDDh"/>
    <property type="match status" value="1"/>
</dbReference>
<dbReference type="SUPFAM" id="SSF52540">
    <property type="entry name" value="P-loop containing nucleoside triphosphate hydrolases"/>
    <property type="match status" value="1"/>
</dbReference>
<keyword evidence="2 6" id="KW-0547">Nucleotide-binding</keyword>
<dbReference type="InterPro" id="IPR045028">
    <property type="entry name" value="DinG/Rad3-like"/>
</dbReference>
<dbReference type="InterPro" id="IPR013520">
    <property type="entry name" value="Ribonucl_H"/>
</dbReference>
<sequence>MNEQRYVVIDLETTGNAPKKGDRIIQIAAVVIEQGQIVDRYMSFVKPMQKIPLFIEQLTGITNDMVEEAPTFEEIAEDLISLLSDSYFVAHNVYFDLSFLQEELKNCGFQFSGPILDTVELARIAFPTEKSFKLSDLSDGFNIIHEHPHRADSDAEVTALLLLRIFDKLKALPVITLQQLSKLSRSFISDIEEIIEGVISDKLVKIEQQQDRADLDLIRSLAIKKVQLNLPENANDSAEEILSIEDFIELFQNKNGKLTGILPTYNVRTDQMYMMKEIFDAFYTHQHGLFEAATGSGKTIAYLVPAIFYSKKEQRPIIVSTYTTNLQSQMIERDIPFLEKILPFHFTTTILKGQRHYLCLQKFEQSLREPEDNYDFILTKAQLLLWLTETETGDIDELNIPSGGKVLWNQLHVDGSSLKRNPFSGYCFYQRAKELAIRANIIITNHAMLLSDLERDHQILPLHQEVIIDEAHHFHRVASEQLGSRFSYLDVHSMLNRLGTFHTNGLINKFARVSEEIGQKNHHFLQEMDAHLLQLQEECHQLFSGIHSYVLKRRKDSHLNRTSYKYNTEKENNRTWDSILELANRIKFIMYDLIILMEKSLQVLGKVDDAELSIKNKIIYQEYKQVLSVVKEYKDKIDYLFFKNDESIVTWIEIETKGAKNAVSIYAQPLEIADFLADQFFAKKQSVILTSATLTVKKSFSYIIDAVGLSDFYPKQLQLKSPFRYKEQVKLFVPSDMPLVNEVTLDEYSEAIAANVGSVAQITDGKILVLFTSYEMLRKTYQLLKEDETLDDFIIMGQGTGSGSRTRLTKNFRQFGKAILLGTSSFWEGVDFPGDELTALMIVRLPFASPDEPIVAARCQMLERRGKNAFYDYSLPEAILRFKQGFGRLIRNEADRGILFVLDNRIVSTRYGKDFLESIPDLEIEKKPMHLLTHSIEDWIV</sequence>
<accession>A0A179SWU8</accession>
<feature type="domain" description="Helicase ATP-binding" evidence="9">
    <location>
        <begin position="257"/>
        <end position="529"/>
    </location>
</feature>
<dbReference type="EMBL" id="LWSG01000013">
    <property type="protein sequence ID" value="OAS86306.1"/>
    <property type="molecule type" value="Genomic_DNA"/>
</dbReference>
<dbReference type="GO" id="GO:0008408">
    <property type="term" value="F:3'-5' exonuclease activity"/>
    <property type="evidence" value="ECO:0007669"/>
    <property type="project" value="UniProtKB-UniRule"/>
</dbReference>
<dbReference type="InterPro" id="IPR036397">
    <property type="entry name" value="RNaseH_sf"/>
</dbReference>
<keyword evidence="4 6" id="KW-0269">Exonuclease</keyword>
<feature type="binding site" evidence="6">
    <location>
        <begin position="292"/>
        <end position="299"/>
    </location>
    <ligand>
        <name>ATP</name>
        <dbReference type="ChEBI" id="CHEBI:30616"/>
    </ligand>
</feature>
<dbReference type="PROSITE" id="PS51192">
    <property type="entry name" value="HELICASE_ATP_BIND_1"/>
    <property type="match status" value="1"/>
</dbReference>
<dbReference type="NCBIfam" id="TIGR00573">
    <property type="entry name" value="dnaq"/>
    <property type="match status" value="1"/>
</dbReference>
<dbReference type="InterPro" id="IPR014001">
    <property type="entry name" value="Helicase_ATP-bd"/>
</dbReference>
<dbReference type="Pfam" id="PF13307">
    <property type="entry name" value="Helicase_C_2"/>
    <property type="match status" value="1"/>
</dbReference>
<dbReference type="InterPro" id="IPR006935">
    <property type="entry name" value="Helicase/UvrB_N"/>
</dbReference>
<dbReference type="InterPro" id="IPR006054">
    <property type="entry name" value="DnaQ"/>
</dbReference>
<dbReference type="PROSITE" id="PS51193">
    <property type="entry name" value="HELICASE_ATP_BIND_2"/>
    <property type="match status" value="1"/>
</dbReference>
<comment type="similarity">
    <text evidence="6 7">Belongs to the helicase family. DinG subfamily. Type 2 sub-subfamily.</text>
</comment>
<dbReference type="GO" id="GO:0003677">
    <property type="term" value="F:DNA binding"/>
    <property type="evidence" value="ECO:0007669"/>
    <property type="project" value="InterPro"/>
</dbReference>
<keyword evidence="11" id="KW-1185">Reference proteome</keyword>
<comment type="caution">
    <text evidence="10">The sequence shown here is derived from an EMBL/GenBank/DDBJ whole genome shotgun (WGS) entry which is preliminary data.</text>
</comment>
<feature type="domain" description="Helicase ATP-binding" evidence="8">
    <location>
        <begin position="279"/>
        <end position="478"/>
    </location>
</feature>
<reference evidence="11" key="1">
    <citation type="submission" date="2016-04" db="EMBL/GenBank/DDBJ databases">
        <authorList>
            <person name="Lyu Z."/>
            <person name="Lyu W."/>
        </authorList>
    </citation>
    <scope>NUCLEOTIDE SEQUENCE [LARGE SCALE GENOMIC DNA]</scope>
    <source>
        <strain evidence="11">C44</strain>
    </source>
</reference>
<dbReference type="GO" id="GO:0016818">
    <property type="term" value="F:hydrolase activity, acting on acid anhydrides, in phosphorus-containing anhydrides"/>
    <property type="evidence" value="ECO:0007669"/>
    <property type="project" value="InterPro"/>
</dbReference>
<dbReference type="GO" id="GO:0005524">
    <property type="term" value="F:ATP binding"/>
    <property type="evidence" value="ECO:0007669"/>
    <property type="project" value="UniProtKB-UniRule"/>
</dbReference>
<dbReference type="InterPro" id="IPR012337">
    <property type="entry name" value="RNaseH-like_sf"/>
</dbReference>
<evidence type="ECO:0000259" key="9">
    <source>
        <dbReference type="PROSITE" id="PS51193"/>
    </source>
</evidence>
<dbReference type="SMART" id="SM00487">
    <property type="entry name" value="DEXDc"/>
    <property type="match status" value="1"/>
</dbReference>
<dbReference type="InterPro" id="IPR006555">
    <property type="entry name" value="ATP-dep_Helicase_C"/>
</dbReference>
<evidence type="ECO:0000256" key="7">
    <source>
        <dbReference type="RuleBase" id="RU364106"/>
    </source>
</evidence>
<evidence type="ECO:0000259" key="8">
    <source>
        <dbReference type="PROSITE" id="PS51192"/>
    </source>
</evidence>
<organism evidence="10 11">
    <name type="scientific">Metabacillus litoralis</name>
    <dbReference type="NCBI Taxonomy" id="152268"/>
    <lineage>
        <taxon>Bacteria</taxon>
        <taxon>Bacillati</taxon>
        <taxon>Bacillota</taxon>
        <taxon>Bacilli</taxon>
        <taxon>Bacillales</taxon>
        <taxon>Bacillaceae</taxon>
        <taxon>Metabacillus</taxon>
    </lineage>
</organism>
<dbReference type="OrthoDB" id="9803913at2"/>
<evidence type="ECO:0000256" key="5">
    <source>
        <dbReference type="ARBA" id="ARBA00022840"/>
    </source>
</evidence>
<dbReference type="GO" id="GO:0006260">
    <property type="term" value="P:DNA replication"/>
    <property type="evidence" value="ECO:0007669"/>
    <property type="project" value="InterPro"/>
</dbReference>
<dbReference type="RefSeq" id="WP_066331822.1">
    <property type="nucleotide sequence ID" value="NZ_LWSG01000013.1"/>
</dbReference>
<feature type="short sequence motif" description="DEAH box" evidence="6">
    <location>
        <begin position="469"/>
        <end position="472"/>
    </location>
</feature>
<dbReference type="PANTHER" id="PTHR11472:SF34">
    <property type="entry name" value="REGULATOR OF TELOMERE ELONGATION HELICASE 1"/>
    <property type="match status" value="1"/>
</dbReference>
<evidence type="ECO:0000256" key="6">
    <source>
        <dbReference type="HAMAP-Rule" id="MF_02206"/>
    </source>
</evidence>
<dbReference type="Pfam" id="PF04851">
    <property type="entry name" value="ResIII"/>
    <property type="match status" value="1"/>
</dbReference>
<dbReference type="InterPro" id="IPR006310">
    <property type="entry name" value="DinG"/>
</dbReference>
<dbReference type="NCBIfam" id="NF005981">
    <property type="entry name" value="PRK08074.1"/>
    <property type="match status" value="1"/>
</dbReference>
<dbReference type="InterPro" id="IPR027417">
    <property type="entry name" value="P-loop_NTPase"/>
</dbReference>
<protein>
    <recommendedName>
        <fullName evidence="6 7">3'-5' exonuclease DinG</fullName>
        <ecNumber evidence="6 7">3.1.-.-</ecNumber>
    </recommendedName>
</protein>
<dbReference type="HAMAP" id="MF_02206">
    <property type="entry name" value="DinG_exonucl"/>
    <property type="match status" value="1"/>
</dbReference>